<dbReference type="Proteomes" id="UP001220962">
    <property type="component" value="Chromosome"/>
</dbReference>
<proteinExistence type="inferred from homology"/>
<dbReference type="InterPro" id="IPR009050">
    <property type="entry name" value="Globin-like_sf"/>
</dbReference>
<dbReference type="GO" id="GO:0071500">
    <property type="term" value="P:cellular response to nitrosative stress"/>
    <property type="evidence" value="ECO:0007669"/>
    <property type="project" value="TreeGrafter"/>
</dbReference>
<dbReference type="HAMAP" id="MF_01252">
    <property type="entry name" value="Hmp"/>
    <property type="match status" value="1"/>
</dbReference>
<comment type="function">
    <text evidence="15">Is involved in NO detoxification in an aerobic process, termed nitric oxide dioxygenase (NOD) reaction that utilizes O(2) and NAD(P)H to convert NO to nitrate, which protects the bacterium from various noxious nitrogen compounds. Therefore, plays a central role in the inducible response to nitrosative stress.</text>
</comment>
<comment type="cofactor">
    <cofactor evidence="15">
        <name>FAD</name>
        <dbReference type="ChEBI" id="CHEBI:57692"/>
    </cofactor>
    <text evidence="15">Binds 1 FAD per subunit.</text>
</comment>
<evidence type="ECO:0000256" key="15">
    <source>
        <dbReference type="HAMAP-Rule" id="MF_01252"/>
    </source>
</evidence>
<evidence type="ECO:0000256" key="9">
    <source>
        <dbReference type="ARBA" id="ARBA00022857"/>
    </source>
</evidence>
<dbReference type="InterPro" id="IPR017938">
    <property type="entry name" value="Riboflavin_synthase-like_b-brl"/>
</dbReference>
<feature type="binding site" evidence="15">
    <location>
        <position position="190"/>
    </location>
    <ligand>
        <name>FAD</name>
        <dbReference type="ChEBI" id="CHEBI:57692"/>
    </ligand>
</feature>
<feature type="binding site" description="proximal binding residue" evidence="15">
    <location>
        <position position="85"/>
    </location>
    <ligand>
        <name>heme b</name>
        <dbReference type="ChEBI" id="CHEBI:60344"/>
    </ligand>
    <ligandPart>
        <name>Fe</name>
        <dbReference type="ChEBI" id="CHEBI:18248"/>
    </ligandPart>
</feature>
<dbReference type="GO" id="GO:0071949">
    <property type="term" value="F:FAD binding"/>
    <property type="evidence" value="ECO:0007669"/>
    <property type="project" value="InterPro"/>
</dbReference>
<dbReference type="Pfam" id="PF00970">
    <property type="entry name" value="FAD_binding_6"/>
    <property type="match status" value="1"/>
</dbReference>
<name>A0AAX3N1K5_9BACL</name>
<feature type="active site" description="Charge relay system" evidence="15">
    <location>
        <position position="95"/>
    </location>
</feature>
<keyword evidence="5 15" id="KW-0561">Oxygen transport</keyword>
<dbReference type="GO" id="GO:0019825">
    <property type="term" value="F:oxygen binding"/>
    <property type="evidence" value="ECO:0007669"/>
    <property type="project" value="InterPro"/>
</dbReference>
<comment type="catalytic activity">
    <reaction evidence="13 15">
        <text>2 nitric oxide + NADH + 2 O2 = 2 nitrate + NAD(+) + H(+)</text>
        <dbReference type="Rhea" id="RHEA:19469"/>
        <dbReference type="ChEBI" id="CHEBI:15378"/>
        <dbReference type="ChEBI" id="CHEBI:15379"/>
        <dbReference type="ChEBI" id="CHEBI:16480"/>
        <dbReference type="ChEBI" id="CHEBI:17632"/>
        <dbReference type="ChEBI" id="CHEBI:57540"/>
        <dbReference type="ChEBI" id="CHEBI:57945"/>
        <dbReference type="EC" id="1.14.12.17"/>
    </reaction>
</comment>
<evidence type="ECO:0000256" key="12">
    <source>
        <dbReference type="ARBA" id="ARBA00023027"/>
    </source>
</evidence>
<feature type="site" description="Influences the redox potential of the prosthetic heme and FAD groups" evidence="15">
    <location>
        <position position="84"/>
    </location>
</feature>
<dbReference type="Pfam" id="PF00175">
    <property type="entry name" value="NAD_binding_1"/>
    <property type="match status" value="1"/>
</dbReference>
<comment type="similarity">
    <text evidence="2 15">Belongs to the globin family. Two-domain flavohemoproteins subfamily.</text>
</comment>
<feature type="site" description="Influences the redox potential of the prosthetic heme and FAD groups" evidence="15">
    <location>
        <position position="393"/>
    </location>
</feature>
<dbReference type="PANTHER" id="PTHR43396:SF3">
    <property type="entry name" value="FLAVOHEMOPROTEIN"/>
    <property type="match status" value="1"/>
</dbReference>
<dbReference type="Gene3D" id="3.40.50.80">
    <property type="entry name" value="Nucleotide-binding domain of ferredoxin-NADP reductase (FNR) module"/>
    <property type="match status" value="1"/>
</dbReference>
<dbReference type="NCBIfam" id="NF009805">
    <property type="entry name" value="PRK13289.1"/>
    <property type="match status" value="1"/>
</dbReference>
<keyword evidence="6 15" id="KW-0285">Flavoprotein</keyword>
<comment type="similarity">
    <text evidence="1 15">In the C-terminal section; belongs to the flavoprotein pyridine nucleotide cytochrome reductase family.</text>
</comment>
<evidence type="ECO:0000256" key="11">
    <source>
        <dbReference type="ARBA" id="ARBA00023004"/>
    </source>
</evidence>
<dbReference type="RefSeq" id="WP_274359651.1">
    <property type="nucleotide sequence ID" value="NZ_CP118101.1"/>
</dbReference>
<dbReference type="FunFam" id="2.40.30.10:FF:000034">
    <property type="entry name" value="Flavohemoprotein"/>
    <property type="match status" value="1"/>
</dbReference>
<feature type="region of interest" description="Reductase" evidence="15">
    <location>
        <begin position="149"/>
        <end position="401"/>
    </location>
</feature>
<evidence type="ECO:0000313" key="19">
    <source>
        <dbReference type="Proteomes" id="UP001220962"/>
    </source>
</evidence>
<evidence type="ECO:0000313" key="18">
    <source>
        <dbReference type="EMBL" id="WDH83748.1"/>
    </source>
</evidence>
<evidence type="ECO:0000256" key="13">
    <source>
        <dbReference type="ARBA" id="ARBA00048649"/>
    </source>
</evidence>
<keyword evidence="7 15" id="KW-0479">Metal-binding</keyword>
<dbReference type="PROSITE" id="PS51384">
    <property type="entry name" value="FAD_FR"/>
    <property type="match status" value="1"/>
</dbReference>
<evidence type="ECO:0000256" key="14">
    <source>
        <dbReference type="ARBA" id="ARBA00049433"/>
    </source>
</evidence>
<dbReference type="GO" id="GO:0046210">
    <property type="term" value="P:nitric oxide catabolic process"/>
    <property type="evidence" value="ECO:0007669"/>
    <property type="project" value="TreeGrafter"/>
</dbReference>
<dbReference type="PRINTS" id="PR00371">
    <property type="entry name" value="FPNCR"/>
</dbReference>
<dbReference type="PROSITE" id="PS01033">
    <property type="entry name" value="GLOBIN"/>
    <property type="match status" value="1"/>
</dbReference>
<keyword evidence="3 15" id="KW-0813">Transport</keyword>
<dbReference type="InterPro" id="IPR012292">
    <property type="entry name" value="Globin/Proto"/>
</dbReference>
<dbReference type="FunFam" id="1.10.490.10:FF:000003">
    <property type="entry name" value="Flavohemoprotein"/>
    <property type="match status" value="1"/>
</dbReference>
<feature type="site" description="Involved in heme-bound ligand stabilization and O-O bond activation" evidence="15">
    <location>
        <position position="29"/>
    </location>
</feature>
<protein>
    <recommendedName>
        <fullName evidence="15">Flavohemoprotein</fullName>
    </recommendedName>
    <alternativeName>
        <fullName evidence="15">Flavohemoglobin</fullName>
    </alternativeName>
    <alternativeName>
        <fullName evidence="15">Hemoglobin-like protein</fullName>
    </alternativeName>
    <alternativeName>
        <fullName evidence="15">Nitric oxide dioxygenase</fullName>
        <shortName evidence="15">NO oxygenase</shortName>
        <shortName evidence="15">NOD</shortName>
        <ecNumber evidence="15">1.14.12.17</ecNumber>
    </alternativeName>
</protein>
<feature type="domain" description="Globin" evidence="16">
    <location>
        <begin position="1"/>
        <end position="138"/>
    </location>
</feature>
<comment type="cofactor">
    <cofactor evidence="15">
        <name>heme b</name>
        <dbReference type="ChEBI" id="CHEBI:60344"/>
    </cofactor>
    <text evidence="15">Binds 1 heme b (iron(II)-protoporphyrin IX) group per subunit.</text>
</comment>
<keyword evidence="12 15" id="KW-0520">NAD</keyword>
<evidence type="ECO:0000256" key="10">
    <source>
        <dbReference type="ARBA" id="ARBA00023002"/>
    </source>
</evidence>
<keyword evidence="15" id="KW-0216">Detoxification</keyword>
<dbReference type="FunFam" id="3.40.50.80:FF:000010">
    <property type="entry name" value="Flavohemoprotein"/>
    <property type="match status" value="1"/>
</dbReference>
<evidence type="ECO:0000256" key="8">
    <source>
        <dbReference type="ARBA" id="ARBA00022827"/>
    </source>
</evidence>
<feature type="binding site" evidence="15">
    <location>
        <begin position="206"/>
        <end position="209"/>
    </location>
    <ligand>
        <name>FAD</name>
        <dbReference type="ChEBI" id="CHEBI:57692"/>
    </ligand>
</feature>
<evidence type="ECO:0000256" key="4">
    <source>
        <dbReference type="ARBA" id="ARBA00022617"/>
    </source>
</evidence>
<evidence type="ECO:0000256" key="1">
    <source>
        <dbReference type="ARBA" id="ARBA00006401"/>
    </source>
</evidence>
<accession>A0AAX3N1K5</accession>
<feature type="active site" description="Charge relay system" evidence="15">
    <location>
        <position position="137"/>
    </location>
</feature>
<keyword evidence="11 15" id="KW-0408">Iron</keyword>
<evidence type="ECO:0000256" key="6">
    <source>
        <dbReference type="ARBA" id="ARBA00022630"/>
    </source>
</evidence>
<dbReference type="EC" id="1.14.12.17" evidence="15"/>
<feature type="binding site" evidence="15">
    <location>
        <begin position="276"/>
        <end position="281"/>
    </location>
    <ligand>
        <name>NADP(+)</name>
        <dbReference type="ChEBI" id="CHEBI:58349"/>
    </ligand>
</feature>
<dbReference type="GO" id="GO:0005344">
    <property type="term" value="F:oxygen carrier activity"/>
    <property type="evidence" value="ECO:0007669"/>
    <property type="project" value="UniProtKB-UniRule"/>
</dbReference>
<keyword evidence="8 15" id="KW-0274">FAD</keyword>
<dbReference type="InterPro" id="IPR023950">
    <property type="entry name" value="Hmp"/>
</dbReference>
<dbReference type="Gene3D" id="2.40.30.10">
    <property type="entry name" value="Translation factors"/>
    <property type="match status" value="1"/>
</dbReference>
<dbReference type="PANTHER" id="PTHR43396">
    <property type="entry name" value="FLAVOHEMOPROTEIN"/>
    <property type="match status" value="1"/>
</dbReference>
<dbReference type="Gene3D" id="1.10.490.10">
    <property type="entry name" value="Globins"/>
    <property type="match status" value="1"/>
</dbReference>
<dbReference type="InterPro" id="IPR008333">
    <property type="entry name" value="Cbr1-like_FAD-bd_dom"/>
</dbReference>
<evidence type="ECO:0000256" key="2">
    <source>
        <dbReference type="ARBA" id="ARBA00008414"/>
    </source>
</evidence>
<dbReference type="SUPFAM" id="SSF52343">
    <property type="entry name" value="Ferredoxin reductase-like, C-terminal NADP-linked domain"/>
    <property type="match status" value="1"/>
</dbReference>
<dbReference type="CDD" id="cd06184">
    <property type="entry name" value="flavohem_like_fad_nad_binding"/>
    <property type="match status" value="1"/>
</dbReference>
<organism evidence="18 19">
    <name type="scientific">Paenibacillus urinalis</name>
    <dbReference type="NCBI Taxonomy" id="521520"/>
    <lineage>
        <taxon>Bacteria</taxon>
        <taxon>Bacillati</taxon>
        <taxon>Bacillota</taxon>
        <taxon>Bacilli</taxon>
        <taxon>Bacillales</taxon>
        <taxon>Paenibacillaceae</taxon>
        <taxon>Paenibacillus</taxon>
    </lineage>
</organism>
<evidence type="ECO:0000259" key="16">
    <source>
        <dbReference type="PROSITE" id="PS01033"/>
    </source>
</evidence>
<comment type="domain">
    <text evidence="15">Consists of two distinct domains; an N-terminal heme-containing oxygen-binding domain and a C-terminal reductase domain with binding sites for FAD and NAD(P)H.</text>
</comment>
<feature type="domain" description="FAD-binding FR-type" evidence="17">
    <location>
        <begin position="152"/>
        <end position="263"/>
    </location>
</feature>
<dbReference type="SUPFAM" id="SSF63380">
    <property type="entry name" value="Riboflavin synthase domain-like"/>
    <property type="match status" value="1"/>
</dbReference>
<dbReference type="InterPro" id="IPR001709">
    <property type="entry name" value="Flavoprot_Pyr_Nucl_cyt_Rdtase"/>
</dbReference>
<dbReference type="EMBL" id="CP118101">
    <property type="protein sequence ID" value="WDH83748.1"/>
    <property type="molecule type" value="Genomic_DNA"/>
</dbReference>
<dbReference type="AlphaFoldDB" id="A0AAX3N1K5"/>
<dbReference type="InterPro" id="IPR001433">
    <property type="entry name" value="OxRdtase_FAD/NAD-bd"/>
</dbReference>
<sequence length="401" mass="45165">MLSTQDIKIIQSTVPVLEVHGNEITRRFYELLFEHHPELLHIFNHANQSQGKQQAALAAMVYAAAKYIDRLETVLPAVTQVAHKHRSLGVKPEHYPIVGKYLLMAIKDVLGEAATDEIIEAWGNAYQVIANVFIQMEAKMYEEASDQPGGWEGFRAFQVIKTVDESDIIRSFYLRPADQLPLAPFDPGQYISVKVEIPGDSYTQIRQYSLSDAPGLPHYRISVKKEAARGDSPAGRVSSYLHDQIHAGDTLWLSAPAGDFKLEIQDDRPLVLIGGGIGITPLISMLQAELASGAERDITFIHAAQHMKVQALGPQIRHLEQEHDRLSAYFCYSDPQSEDVGYDRTGRMDQDWLAEVVQTKDAHFYFCGPTLFMKSLRGMLLDWGVQEQDLHYEFFGPKEQL</sequence>
<dbReference type="InterPro" id="IPR039261">
    <property type="entry name" value="FNR_nucleotide-bd"/>
</dbReference>
<evidence type="ECO:0000259" key="17">
    <source>
        <dbReference type="PROSITE" id="PS51384"/>
    </source>
</evidence>
<dbReference type="GO" id="GO:0009636">
    <property type="term" value="P:response to toxic substance"/>
    <property type="evidence" value="ECO:0007669"/>
    <property type="project" value="UniProtKB-KW"/>
</dbReference>
<dbReference type="Pfam" id="PF00042">
    <property type="entry name" value="Globin"/>
    <property type="match status" value="1"/>
</dbReference>
<comment type="catalytic activity">
    <reaction evidence="14 15">
        <text>2 nitric oxide + NADPH + 2 O2 = 2 nitrate + NADP(+) + H(+)</text>
        <dbReference type="Rhea" id="RHEA:19465"/>
        <dbReference type="ChEBI" id="CHEBI:15378"/>
        <dbReference type="ChEBI" id="CHEBI:15379"/>
        <dbReference type="ChEBI" id="CHEBI:16480"/>
        <dbReference type="ChEBI" id="CHEBI:17632"/>
        <dbReference type="ChEBI" id="CHEBI:57783"/>
        <dbReference type="ChEBI" id="CHEBI:58349"/>
        <dbReference type="EC" id="1.14.12.17"/>
    </reaction>
</comment>
<evidence type="ECO:0000256" key="3">
    <source>
        <dbReference type="ARBA" id="ARBA00022448"/>
    </source>
</evidence>
<keyword evidence="10 15" id="KW-0560">Oxidoreductase</keyword>
<dbReference type="InterPro" id="IPR000971">
    <property type="entry name" value="Globin"/>
</dbReference>
<dbReference type="InterPro" id="IPR017927">
    <property type="entry name" value="FAD-bd_FR_type"/>
</dbReference>
<gene>
    <name evidence="18" type="primary">hmpA</name>
    <name evidence="15" type="synonym">hmp</name>
    <name evidence="18" type="ORF">PUW23_05835</name>
</gene>
<dbReference type="GO" id="GO:0008941">
    <property type="term" value="F:nitric oxide dioxygenase NAD(P)H activity"/>
    <property type="evidence" value="ECO:0007669"/>
    <property type="project" value="UniProtKB-UniRule"/>
</dbReference>
<keyword evidence="9 15" id="KW-0521">NADP</keyword>
<dbReference type="CDD" id="cd14777">
    <property type="entry name" value="Yhb1-globin-like"/>
    <property type="match status" value="1"/>
</dbReference>
<dbReference type="SUPFAM" id="SSF46458">
    <property type="entry name" value="Globin-like"/>
    <property type="match status" value="1"/>
</dbReference>
<dbReference type="GO" id="GO:0046872">
    <property type="term" value="F:metal ion binding"/>
    <property type="evidence" value="ECO:0007669"/>
    <property type="project" value="UniProtKB-KW"/>
</dbReference>
<evidence type="ECO:0000256" key="5">
    <source>
        <dbReference type="ARBA" id="ARBA00022621"/>
    </source>
</evidence>
<evidence type="ECO:0000256" key="7">
    <source>
        <dbReference type="ARBA" id="ARBA00022723"/>
    </source>
</evidence>
<feature type="binding site" evidence="15">
    <location>
        <begin position="394"/>
        <end position="397"/>
    </location>
    <ligand>
        <name>FAD</name>
        <dbReference type="ChEBI" id="CHEBI:57692"/>
    </ligand>
</feature>
<keyword evidence="4 15" id="KW-0349">Heme</keyword>
<dbReference type="GO" id="GO:0020037">
    <property type="term" value="F:heme binding"/>
    <property type="evidence" value="ECO:0007669"/>
    <property type="project" value="InterPro"/>
</dbReference>
<reference evidence="18" key="1">
    <citation type="submission" date="2023-02" db="EMBL/GenBank/DDBJ databases">
        <title>Pathogen: clinical or host-associated sample.</title>
        <authorList>
            <person name="Hergert J."/>
            <person name="Casey R."/>
            <person name="Wagner J."/>
            <person name="Young E.L."/>
            <person name="Oakeson K.F."/>
        </authorList>
    </citation>
    <scope>NUCLEOTIDE SEQUENCE</scope>
    <source>
        <strain evidence="18">2022CK-00830</strain>
    </source>
</reference>